<comment type="subcellular location">
    <subcellularLocation>
        <location evidence="1">Membrane</location>
        <topology evidence="1">Multi-pass membrane protein</topology>
    </subcellularLocation>
</comment>
<sequence length="406" mass="44615">MANGDTEAFTLLSLGLLFIIVRIYVRWSQVGGPLNFAVDDYLMPLAGAVFIGETVAAHLVRSKFNGLTNSYMTDEQRAAVDPASKEYYDRQWGSKIQIIGWSLYAMILWLIKFCVAIYYSRLTSGLNHLPARVRFAYILLGVTYLVVGLTIVLGCQPMHKNWQINPNPGSMFLTLFLPQLYPLRSSINWRPTLDICQPTKSTLSVLIVVIPNVITDLYLMSIPLPLLWAVKISIRQKLTLMALFSSAAFIIMAGIIRAVTILTAGPDGAVAGSQWACRETFVSIVVANLPIVQPLLRKGASKIGLSVLFSSARGGTGSYGRRRGESYPLASREGNTQTATKKSRTRLSVHEGTITAGYGSDEEGLVGTGKKGKMRDITVTQETVIETEPAGKEPEGTGRFDWGRRE</sequence>
<keyword evidence="3 7" id="KW-1133">Transmembrane helix</keyword>
<feature type="transmembrane region" description="Helical" evidence="7">
    <location>
        <begin position="240"/>
        <end position="260"/>
    </location>
</feature>
<evidence type="ECO:0000256" key="3">
    <source>
        <dbReference type="ARBA" id="ARBA00022989"/>
    </source>
</evidence>
<dbReference type="PANTHER" id="PTHR33048:SF2">
    <property type="entry name" value="SRPK"/>
    <property type="match status" value="1"/>
</dbReference>
<evidence type="ECO:0000313" key="9">
    <source>
        <dbReference type="EMBL" id="GAQ35651.1"/>
    </source>
</evidence>
<dbReference type="GO" id="GO:0016020">
    <property type="term" value="C:membrane"/>
    <property type="evidence" value="ECO:0007669"/>
    <property type="project" value="UniProtKB-SubCell"/>
</dbReference>
<feature type="compositionally biased region" description="Basic and acidic residues" evidence="6">
    <location>
        <begin position="389"/>
        <end position="406"/>
    </location>
</feature>
<feature type="transmembrane region" description="Helical" evidence="7">
    <location>
        <begin position="135"/>
        <end position="155"/>
    </location>
</feature>
<proteinExistence type="inferred from homology"/>
<dbReference type="VEuPathDB" id="FungiDB:An03g01430"/>
<feature type="transmembrane region" description="Helical" evidence="7">
    <location>
        <begin position="7"/>
        <end position="25"/>
    </location>
</feature>
<gene>
    <name evidence="9" type="ORF">ABL_01252</name>
</gene>
<organism evidence="9 10">
    <name type="scientific">Aspergillus niger</name>
    <dbReference type="NCBI Taxonomy" id="5061"/>
    <lineage>
        <taxon>Eukaryota</taxon>
        <taxon>Fungi</taxon>
        <taxon>Dikarya</taxon>
        <taxon>Ascomycota</taxon>
        <taxon>Pezizomycotina</taxon>
        <taxon>Eurotiomycetes</taxon>
        <taxon>Eurotiomycetidae</taxon>
        <taxon>Eurotiales</taxon>
        <taxon>Aspergillaceae</taxon>
        <taxon>Aspergillus</taxon>
        <taxon>Aspergillus subgen. Circumdati</taxon>
    </lineage>
</organism>
<feature type="transmembrane region" description="Helical" evidence="7">
    <location>
        <begin position="98"/>
        <end position="120"/>
    </location>
</feature>
<name>A0A100I7Z0_ASPNG</name>
<accession>A0A100I7Z0</accession>
<dbReference type="OrthoDB" id="2988756at2759"/>
<evidence type="ECO:0000256" key="7">
    <source>
        <dbReference type="SAM" id="Phobius"/>
    </source>
</evidence>
<feature type="region of interest" description="Disordered" evidence="6">
    <location>
        <begin position="317"/>
        <end position="344"/>
    </location>
</feature>
<dbReference type="PANTHER" id="PTHR33048">
    <property type="entry name" value="PTH11-LIKE INTEGRAL MEMBRANE PROTEIN (AFU_ORTHOLOGUE AFUA_5G11245)"/>
    <property type="match status" value="1"/>
</dbReference>
<dbReference type="VEuPathDB" id="FungiDB:M747DRAFT_353077"/>
<feature type="transmembrane region" description="Helical" evidence="7">
    <location>
        <begin position="203"/>
        <end position="228"/>
    </location>
</feature>
<evidence type="ECO:0000256" key="4">
    <source>
        <dbReference type="ARBA" id="ARBA00023136"/>
    </source>
</evidence>
<dbReference type="Proteomes" id="UP000068243">
    <property type="component" value="Unassembled WGS sequence"/>
</dbReference>
<feature type="region of interest" description="Disordered" evidence="6">
    <location>
        <begin position="384"/>
        <end position="406"/>
    </location>
</feature>
<evidence type="ECO:0000256" key="1">
    <source>
        <dbReference type="ARBA" id="ARBA00004141"/>
    </source>
</evidence>
<reference evidence="10" key="1">
    <citation type="journal article" date="2016" name="Genome Announc.">
        <title>Draft genome sequence of Aspergillus niger strain An76.</title>
        <authorList>
            <person name="Gong W."/>
            <person name="Cheng Z."/>
            <person name="Zhang H."/>
            <person name="Liu L."/>
            <person name="Gao P."/>
            <person name="Wang L."/>
        </authorList>
    </citation>
    <scope>NUCLEOTIDE SEQUENCE [LARGE SCALE GENOMIC DNA]</scope>
    <source>
        <strain evidence="10">An76</strain>
    </source>
</reference>
<evidence type="ECO:0000259" key="8">
    <source>
        <dbReference type="Pfam" id="PF20684"/>
    </source>
</evidence>
<dbReference type="InterPro" id="IPR052337">
    <property type="entry name" value="SAT4-like"/>
</dbReference>
<feature type="domain" description="Rhodopsin" evidence="8">
    <location>
        <begin position="22"/>
        <end position="298"/>
    </location>
</feature>
<dbReference type="OMA" id="QWGSKIQ"/>
<dbReference type="VEuPathDB" id="FungiDB:ASPNIDRAFT2_1125063"/>
<evidence type="ECO:0000256" key="5">
    <source>
        <dbReference type="ARBA" id="ARBA00038359"/>
    </source>
</evidence>
<dbReference type="AlphaFoldDB" id="A0A100I7Z0"/>
<dbReference type="VEuPathDB" id="FungiDB:ATCC64974_83450"/>
<comment type="similarity">
    <text evidence="5">Belongs to the SAT4 family.</text>
</comment>
<dbReference type="InterPro" id="IPR049326">
    <property type="entry name" value="Rhodopsin_dom_fungi"/>
</dbReference>
<keyword evidence="2 7" id="KW-0812">Transmembrane</keyword>
<comment type="caution">
    <text evidence="9">The sequence shown here is derived from an EMBL/GenBank/DDBJ whole genome shotgun (WGS) entry which is preliminary data.</text>
</comment>
<feature type="transmembrane region" description="Helical" evidence="7">
    <location>
        <begin position="41"/>
        <end position="60"/>
    </location>
</feature>
<dbReference type="EMBL" id="BCMY01000002">
    <property type="protein sequence ID" value="GAQ35651.1"/>
    <property type="molecule type" value="Genomic_DNA"/>
</dbReference>
<keyword evidence="4 7" id="KW-0472">Membrane</keyword>
<protein>
    <submittedName>
        <fullName evidence="9">Srpk</fullName>
    </submittedName>
</protein>
<dbReference type="Pfam" id="PF20684">
    <property type="entry name" value="Fung_rhodopsin"/>
    <property type="match status" value="1"/>
</dbReference>
<evidence type="ECO:0000256" key="2">
    <source>
        <dbReference type="ARBA" id="ARBA00022692"/>
    </source>
</evidence>
<evidence type="ECO:0000256" key="6">
    <source>
        <dbReference type="SAM" id="MobiDB-lite"/>
    </source>
</evidence>
<evidence type="ECO:0000313" key="10">
    <source>
        <dbReference type="Proteomes" id="UP000068243"/>
    </source>
</evidence>